<sequence length="1286" mass="142936">MSNAITSSPKGYPSSARSRGGSGGSSNLVTPRPINGSSARSGSFTAPGNPYPNGPGSFSSSLRSVMTTSAMSMSGVLGGAASEYGGDGNGLSPSSEQLMEDLNNKLQRAIKYKEGAENLLIVLDSKKKAKEAKEAEREYNNMKMEIDNLERKIAAVREKSELSNVTMLGLSDDEGGRLNGFELTGDISPAESPTVSLTDILRSLEETDCPPQHYIEKANELVALFKRHPNLKYELNWITFGMRIQRMLLSESKEVVAAGYRVTRYAITDLQSLKIIRGLHTDELVVLSLASKSNLEREQALKFVRAFLEIPGGVREIARSVVRAIVAIAEFNEDRLRGIAIETLAEVMTLDPEVVSSAGGVRVLTQVLADGPWEIADALSLAFLYLLDMPQSRKYVRAGHDLEIVFAAFTDTSSSPKAVSEDKLKSSARIISSMLKSWPGLLCLSMFNLRALRSLVDSLRVPSSIVRDVILELLFDVFRIKPPSWTPTYLAGRRLTTYGRVANLKSDTSGKPGKDDRSQGQLVDHYTSLVLATFVDAGLLEVLISLVKDNSDQAIVRKTTLLLGETLKLASQLLPSNYSARLQLLPDLFSTAAKLEVESRFTASSAVYQIDSLNRTLYRSLSPGQTHRGILEDEKRGARQVELKMKLNMTIDNQHFSNLLVDTGVVDKKGYVKWNWTVLNEVIQGPLLNAKRLDEAMKGTKFMKRLFSFYRPFKYRFCDIKNTKPNHRYVETGCALFKTLLQTNEGVKFLGENKILKQIAFCLEQLVRGAGSGTGTTEPLFSSARLHETLSWGYFSMLGVLSGDTKGLAMMEKWHMFSTFYHITDLQSRPDLSELFVRTMDFTLEGHPRIILSKVLTNGPKNVRLMATNHLRSLATPSSENITPRTSETAEWAIRLLITQLYDPDVEVCETAVRILEEACNSTQILEYVVKCRPALDHLGEIGAPLLLRFLSTSVGYHYLNELDYINREMDDWFHGRNDSYVLTVEASLARAFFTDDEPSRNRRDIVGSSHGISSSGMTSFPSTANLGNVPPHFYRELARTSEGCKLLKEKGHFEEFAMFIREHGREAEDPEIVTKVKGCLWAVGNIGSMPFGAPFLDEAEIVGEIVRIAEESEVLTLKGTAFFVLGLVAKTMQGLEILLENGWDGTTTTMGQPLGYCMPMGLKKLLSVEPWKHTRDETSDASRPALLSTIGTEDSVDTRILRTMSNLSNHIKEKAAAGELLKLKQSHPTRFSSPTLFKRAMMLLESFRYRFQVRRFILELFDRSVLEEIIVGAREPGEGEGEEMS</sequence>
<dbReference type="InterPro" id="IPR029452">
    <property type="entry name" value="RICTOR_V"/>
</dbReference>
<dbReference type="SUPFAM" id="SSF48371">
    <property type="entry name" value="ARM repeat"/>
    <property type="match status" value="1"/>
</dbReference>
<dbReference type="InterPro" id="IPR028268">
    <property type="entry name" value="Pianissimo_fam"/>
</dbReference>
<dbReference type="Pfam" id="PF14668">
    <property type="entry name" value="RICTOR_V"/>
    <property type="match status" value="1"/>
</dbReference>
<dbReference type="GO" id="GO:0031932">
    <property type="term" value="C:TORC2 complex"/>
    <property type="evidence" value="ECO:0007669"/>
    <property type="project" value="InterPro"/>
</dbReference>
<keyword evidence="8" id="KW-1185">Reference proteome</keyword>
<dbReference type="InterPro" id="IPR036274">
    <property type="entry name" value="HR1_rpt_sf"/>
</dbReference>
<dbReference type="Pfam" id="PF14666">
    <property type="entry name" value="RICTOR_M"/>
    <property type="match status" value="1"/>
</dbReference>
<evidence type="ECO:0000256" key="2">
    <source>
        <dbReference type="SAM" id="Coils"/>
    </source>
</evidence>
<dbReference type="SMART" id="SM01307">
    <property type="entry name" value="RICTOR_M"/>
    <property type="match status" value="1"/>
</dbReference>
<evidence type="ECO:0000259" key="5">
    <source>
        <dbReference type="SMART" id="SM01308"/>
    </source>
</evidence>
<feature type="compositionally biased region" description="Polar residues" evidence="3">
    <location>
        <begin position="35"/>
        <end position="46"/>
    </location>
</feature>
<evidence type="ECO:0000256" key="3">
    <source>
        <dbReference type="SAM" id="MobiDB-lite"/>
    </source>
</evidence>
<comment type="similarity">
    <text evidence="1">Belongs to the RICTOR family.</text>
</comment>
<protein>
    <recommendedName>
        <fullName evidence="9">REM-1 domain-containing protein</fullName>
    </recommendedName>
</protein>
<feature type="region of interest" description="Disordered" evidence="3">
    <location>
        <begin position="1"/>
        <end position="57"/>
    </location>
</feature>
<dbReference type="SMART" id="SM01308">
    <property type="entry name" value="RICTOR_N"/>
    <property type="match status" value="1"/>
</dbReference>
<dbReference type="InterPro" id="IPR029451">
    <property type="entry name" value="RICTOR_M"/>
</dbReference>
<name>A0A4S2N070_9PEZI</name>
<organism evidence="7 8">
    <name type="scientific">Ascodesmis nigricans</name>
    <dbReference type="NCBI Taxonomy" id="341454"/>
    <lineage>
        <taxon>Eukaryota</taxon>
        <taxon>Fungi</taxon>
        <taxon>Dikarya</taxon>
        <taxon>Ascomycota</taxon>
        <taxon>Pezizomycotina</taxon>
        <taxon>Pezizomycetes</taxon>
        <taxon>Pezizales</taxon>
        <taxon>Ascodesmidaceae</taxon>
        <taxon>Ascodesmis</taxon>
    </lineage>
</organism>
<dbReference type="InterPro" id="IPR028267">
    <property type="entry name" value="Pianissimo_N"/>
</dbReference>
<dbReference type="STRING" id="341454.A0A4S2N070"/>
<evidence type="ECO:0000313" key="8">
    <source>
        <dbReference type="Proteomes" id="UP000298138"/>
    </source>
</evidence>
<dbReference type="Pfam" id="PF14664">
    <property type="entry name" value="RICTOR_N"/>
    <property type="match status" value="1"/>
</dbReference>
<dbReference type="InParanoid" id="A0A4S2N070"/>
<evidence type="ECO:0008006" key="9">
    <source>
        <dbReference type="Google" id="ProtNLM"/>
    </source>
</evidence>
<dbReference type="InterPro" id="IPR011989">
    <property type="entry name" value="ARM-like"/>
</dbReference>
<evidence type="ECO:0000256" key="1">
    <source>
        <dbReference type="ARBA" id="ARBA00008878"/>
    </source>
</evidence>
<dbReference type="GO" id="GO:0038203">
    <property type="term" value="P:TORC2 signaling"/>
    <property type="evidence" value="ECO:0007669"/>
    <property type="project" value="TreeGrafter"/>
</dbReference>
<feature type="domain" description="Rapamycin-insensitive companion of mTOR" evidence="6">
    <location>
        <begin position="1074"/>
        <end position="1146"/>
    </location>
</feature>
<evidence type="ECO:0000259" key="4">
    <source>
        <dbReference type="SMART" id="SM01307"/>
    </source>
</evidence>
<dbReference type="EMBL" id="ML220116">
    <property type="protein sequence ID" value="TGZ82274.1"/>
    <property type="molecule type" value="Genomic_DNA"/>
</dbReference>
<dbReference type="SMART" id="SM01303">
    <property type="entry name" value="RasGEF_N_2"/>
    <property type="match status" value="1"/>
</dbReference>
<dbReference type="SMART" id="SM01310">
    <property type="entry name" value="RICTOR_V"/>
    <property type="match status" value="1"/>
</dbReference>
<feature type="coiled-coil region" evidence="2">
    <location>
        <begin position="99"/>
        <end position="159"/>
    </location>
</feature>
<dbReference type="InterPro" id="IPR016024">
    <property type="entry name" value="ARM-type_fold"/>
</dbReference>
<dbReference type="SUPFAM" id="SSF46585">
    <property type="entry name" value="HR1 repeat"/>
    <property type="match status" value="1"/>
</dbReference>
<dbReference type="FunCoup" id="A0A4S2N070">
    <property type="interactions" value="459"/>
</dbReference>
<accession>A0A4S2N070</accession>
<dbReference type="Gene3D" id="1.10.287.160">
    <property type="entry name" value="HR1 repeat"/>
    <property type="match status" value="1"/>
</dbReference>
<dbReference type="PANTHER" id="PTHR13298:SF11">
    <property type="entry name" value="RAPAMYCIN-INSENSITIVE COMPANION OF MTOR"/>
    <property type="match status" value="1"/>
</dbReference>
<keyword evidence="2" id="KW-0175">Coiled coil</keyword>
<dbReference type="Pfam" id="PF14663">
    <property type="entry name" value="RasGEF_N_2"/>
    <property type="match status" value="1"/>
</dbReference>
<feature type="domain" description="Rapamycin-insensitive companion of mTOR N-terminal" evidence="5">
    <location>
        <begin position="215"/>
        <end position="575"/>
    </location>
</feature>
<dbReference type="OrthoDB" id="271111at2759"/>
<dbReference type="InterPro" id="IPR029453">
    <property type="entry name" value="Rictor_IV"/>
</dbReference>
<reference evidence="7 8" key="1">
    <citation type="submission" date="2019-04" db="EMBL/GenBank/DDBJ databases">
        <title>Comparative genomics and transcriptomics to analyze fruiting body development in filamentous ascomycetes.</title>
        <authorList>
            <consortium name="DOE Joint Genome Institute"/>
            <person name="Lutkenhaus R."/>
            <person name="Traeger S."/>
            <person name="Breuer J."/>
            <person name="Kuo A."/>
            <person name="Lipzen A."/>
            <person name="Pangilinan J."/>
            <person name="Dilworth D."/>
            <person name="Sandor L."/>
            <person name="Poggeler S."/>
            <person name="Barry K."/>
            <person name="Grigoriev I.V."/>
            <person name="Nowrousian M."/>
        </authorList>
    </citation>
    <scope>NUCLEOTIDE SEQUENCE [LARGE SCALE GENOMIC DNA]</scope>
    <source>
        <strain evidence="7 8">CBS 389.68</strain>
    </source>
</reference>
<dbReference type="PANTHER" id="PTHR13298">
    <property type="entry name" value="CYTOSOLIC REGULATOR PIANISSIMO"/>
    <property type="match status" value="1"/>
</dbReference>
<gene>
    <name evidence="7" type="ORF">EX30DRAFT_220854</name>
</gene>
<evidence type="ECO:0000259" key="6">
    <source>
        <dbReference type="SMART" id="SM01310"/>
    </source>
</evidence>
<proteinExistence type="inferred from homology"/>
<dbReference type="Gene3D" id="1.25.10.10">
    <property type="entry name" value="Leucine-rich Repeat Variant"/>
    <property type="match status" value="1"/>
</dbReference>
<feature type="domain" description="Rapamycin-insensitive companion of mTOR middle" evidence="4">
    <location>
        <begin position="651"/>
        <end position="877"/>
    </location>
</feature>
<dbReference type="Proteomes" id="UP000298138">
    <property type="component" value="Unassembled WGS sequence"/>
</dbReference>
<evidence type="ECO:0000313" key="7">
    <source>
        <dbReference type="EMBL" id="TGZ82274.1"/>
    </source>
</evidence>